<evidence type="ECO:0000256" key="3">
    <source>
        <dbReference type="ARBA" id="ARBA00005224"/>
    </source>
</evidence>
<evidence type="ECO:0000313" key="16">
    <source>
        <dbReference type="EMBL" id="CAB4763125.1"/>
    </source>
</evidence>
<dbReference type="InterPro" id="IPR002133">
    <property type="entry name" value="S-AdoMet_synthetase"/>
</dbReference>
<dbReference type="GO" id="GO:0005524">
    <property type="term" value="F:ATP binding"/>
    <property type="evidence" value="ECO:0007669"/>
    <property type="project" value="UniProtKB-KW"/>
</dbReference>
<dbReference type="Pfam" id="PF00438">
    <property type="entry name" value="S-AdoMet_synt_N"/>
    <property type="match status" value="1"/>
</dbReference>
<accession>A0A6J6UVL2</accession>
<evidence type="ECO:0000256" key="6">
    <source>
        <dbReference type="ARBA" id="ARBA00022563"/>
    </source>
</evidence>
<evidence type="ECO:0000256" key="1">
    <source>
        <dbReference type="ARBA" id="ARBA00001946"/>
    </source>
</evidence>
<dbReference type="InterPro" id="IPR022630">
    <property type="entry name" value="S-AdoMet_synt_C"/>
</dbReference>
<evidence type="ECO:0000259" key="14">
    <source>
        <dbReference type="Pfam" id="PF02772"/>
    </source>
</evidence>
<evidence type="ECO:0000259" key="13">
    <source>
        <dbReference type="Pfam" id="PF00438"/>
    </source>
</evidence>
<comment type="pathway">
    <text evidence="3">Amino-acid biosynthesis; S-adenosyl-L-methionine biosynthesis; S-adenosyl-L-methionine from L-methionine: step 1/1.</text>
</comment>
<evidence type="ECO:0000256" key="2">
    <source>
        <dbReference type="ARBA" id="ARBA00001958"/>
    </source>
</evidence>
<comment type="cofactor">
    <cofactor evidence="2">
        <name>K(+)</name>
        <dbReference type="ChEBI" id="CHEBI:29103"/>
    </cofactor>
</comment>
<keyword evidence="10" id="KW-0067">ATP-binding</keyword>
<dbReference type="GO" id="GO:0046872">
    <property type="term" value="F:metal ion binding"/>
    <property type="evidence" value="ECO:0007669"/>
    <property type="project" value="UniProtKB-KW"/>
</dbReference>
<keyword evidence="8" id="KW-0479">Metal-binding</keyword>
<evidence type="ECO:0000256" key="4">
    <source>
        <dbReference type="ARBA" id="ARBA00009685"/>
    </source>
</evidence>
<dbReference type="Pfam" id="PF02773">
    <property type="entry name" value="S-AdoMet_synt_C"/>
    <property type="match status" value="1"/>
</dbReference>
<organism evidence="16">
    <name type="scientific">freshwater metagenome</name>
    <dbReference type="NCBI Taxonomy" id="449393"/>
    <lineage>
        <taxon>unclassified sequences</taxon>
        <taxon>metagenomes</taxon>
        <taxon>ecological metagenomes</taxon>
    </lineage>
</organism>
<keyword evidence="7" id="KW-0808">Transferase</keyword>
<name>A0A6J6UVL2_9ZZZZ</name>
<keyword evidence="9" id="KW-0547">Nucleotide-binding</keyword>
<dbReference type="InterPro" id="IPR022631">
    <property type="entry name" value="ADOMET_SYNTHASE_CS"/>
</dbReference>
<dbReference type="PANTHER" id="PTHR11964">
    <property type="entry name" value="S-ADENOSYLMETHIONINE SYNTHETASE"/>
    <property type="match status" value="1"/>
</dbReference>
<comment type="similarity">
    <text evidence="4">Belongs to the AdoMet synthase family.</text>
</comment>
<feature type="domain" description="S-adenosylmethionine synthetase N-terminal" evidence="13">
    <location>
        <begin position="4"/>
        <end position="101"/>
    </location>
</feature>
<feature type="domain" description="S-adenosylmethionine synthetase central" evidence="14">
    <location>
        <begin position="125"/>
        <end position="243"/>
    </location>
</feature>
<dbReference type="SUPFAM" id="SSF55973">
    <property type="entry name" value="S-adenosylmethionine synthetase"/>
    <property type="match status" value="3"/>
</dbReference>
<dbReference type="Gene3D" id="3.30.300.10">
    <property type="match status" value="3"/>
</dbReference>
<dbReference type="GO" id="GO:0004478">
    <property type="term" value="F:methionine adenosyltransferase activity"/>
    <property type="evidence" value="ECO:0007669"/>
    <property type="project" value="UniProtKB-EC"/>
</dbReference>
<protein>
    <recommendedName>
        <fullName evidence="5">methionine adenosyltransferase</fullName>
        <ecNumber evidence="5">2.5.1.6</ecNumber>
    </recommendedName>
</protein>
<proteinExistence type="inferred from homology"/>
<feature type="domain" description="S-adenosylmethionine synthetase C-terminal" evidence="15">
    <location>
        <begin position="245"/>
        <end position="384"/>
    </location>
</feature>
<evidence type="ECO:0000256" key="8">
    <source>
        <dbReference type="ARBA" id="ARBA00022723"/>
    </source>
</evidence>
<gene>
    <name evidence="16" type="ORF">UFOPK2886_00241</name>
</gene>
<comment type="cofactor">
    <cofactor evidence="1">
        <name>Mg(2+)</name>
        <dbReference type="ChEBI" id="CHEBI:18420"/>
    </cofactor>
</comment>
<sequence length="396" mass="42473">MANRLFTSESVTEGHPDKIADQISDAILDSLLEQDPKSRVGVETLITTGQVHVAGEVTTNGYADVMSIVRDTVLGIGYDSSDKGFDGNSCGVSISIGQQSPDIAQGVDDAFESRVSSSTDPLDMQGAGDQGLMFGYASNDTPELMPLPISLAHKLAQQLSKVRKDGSLPYLRPDGKTQVTIEYSGDKPVALNTIVISSQHSNDVDLEKKLTPEIKNFVIAPIIKDLGIDVSNVKVLINPTGRFVIGGPMGDAGLTGRKIIVDSYGGMARHGGGAFSGKDPSKVDRSAAYAMRWVAKNIIAAGLADRCEVQVAYAIGKAQPVGLFIETFGTEKTSLEKISKAVEEVFDLRPAAIIRDLDLLRPIYNKTAAYGHFGRELPEFTWERTDRASALKSLVN</sequence>
<dbReference type="CDD" id="cd18079">
    <property type="entry name" value="S-AdoMet_synt"/>
    <property type="match status" value="1"/>
</dbReference>
<evidence type="ECO:0000256" key="11">
    <source>
        <dbReference type="ARBA" id="ARBA00022842"/>
    </source>
</evidence>
<dbReference type="EC" id="2.5.1.6" evidence="5"/>
<dbReference type="PROSITE" id="PS00376">
    <property type="entry name" value="ADOMET_SYNTHASE_1"/>
    <property type="match status" value="1"/>
</dbReference>
<dbReference type="AlphaFoldDB" id="A0A6J6UVL2"/>
<dbReference type="InterPro" id="IPR022629">
    <property type="entry name" value="S-AdoMet_synt_central"/>
</dbReference>
<keyword evidence="6" id="KW-0554">One-carbon metabolism</keyword>
<dbReference type="PIRSF" id="PIRSF000497">
    <property type="entry name" value="MAT"/>
    <property type="match status" value="1"/>
</dbReference>
<evidence type="ECO:0000256" key="12">
    <source>
        <dbReference type="ARBA" id="ARBA00022958"/>
    </source>
</evidence>
<evidence type="ECO:0000256" key="9">
    <source>
        <dbReference type="ARBA" id="ARBA00022741"/>
    </source>
</evidence>
<dbReference type="HAMAP" id="MF_00086">
    <property type="entry name" value="S_AdoMet_synth1"/>
    <property type="match status" value="1"/>
</dbReference>
<dbReference type="UniPathway" id="UPA00315">
    <property type="reaction ID" value="UER00080"/>
</dbReference>
<dbReference type="GO" id="GO:0006730">
    <property type="term" value="P:one-carbon metabolic process"/>
    <property type="evidence" value="ECO:0007669"/>
    <property type="project" value="UniProtKB-KW"/>
</dbReference>
<dbReference type="GO" id="GO:0006556">
    <property type="term" value="P:S-adenosylmethionine biosynthetic process"/>
    <property type="evidence" value="ECO:0007669"/>
    <property type="project" value="UniProtKB-UniPathway"/>
</dbReference>
<keyword evidence="11" id="KW-0460">Magnesium</keyword>
<dbReference type="InterPro" id="IPR022636">
    <property type="entry name" value="S-AdoMet_synthetase_sfam"/>
</dbReference>
<dbReference type="FunFam" id="3.30.300.10:FF:000003">
    <property type="entry name" value="S-adenosylmethionine synthase"/>
    <property type="match status" value="1"/>
</dbReference>
<reference evidence="16" key="1">
    <citation type="submission" date="2020-05" db="EMBL/GenBank/DDBJ databases">
        <authorList>
            <person name="Chiriac C."/>
            <person name="Salcher M."/>
            <person name="Ghai R."/>
            <person name="Kavagutti S V."/>
        </authorList>
    </citation>
    <scope>NUCLEOTIDE SEQUENCE</scope>
</reference>
<dbReference type="Pfam" id="PF02772">
    <property type="entry name" value="S-AdoMet_synt_M"/>
    <property type="match status" value="1"/>
</dbReference>
<evidence type="ECO:0000256" key="10">
    <source>
        <dbReference type="ARBA" id="ARBA00022840"/>
    </source>
</evidence>
<dbReference type="PROSITE" id="PS00377">
    <property type="entry name" value="ADOMET_SYNTHASE_2"/>
    <property type="match status" value="1"/>
</dbReference>
<dbReference type="EMBL" id="CAEZZO010000021">
    <property type="protein sequence ID" value="CAB4763125.1"/>
    <property type="molecule type" value="Genomic_DNA"/>
</dbReference>
<dbReference type="InterPro" id="IPR022628">
    <property type="entry name" value="S-AdoMet_synt_N"/>
</dbReference>
<evidence type="ECO:0000256" key="5">
    <source>
        <dbReference type="ARBA" id="ARBA00012828"/>
    </source>
</evidence>
<keyword evidence="12" id="KW-0630">Potassium</keyword>
<dbReference type="NCBIfam" id="TIGR01034">
    <property type="entry name" value="metK"/>
    <property type="match status" value="1"/>
</dbReference>
<evidence type="ECO:0000259" key="15">
    <source>
        <dbReference type="Pfam" id="PF02773"/>
    </source>
</evidence>
<evidence type="ECO:0000256" key="7">
    <source>
        <dbReference type="ARBA" id="ARBA00022679"/>
    </source>
</evidence>